<feature type="transmembrane region" description="Helical" evidence="1">
    <location>
        <begin position="73"/>
        <end position="94"/>
    </location>
</feature>
<keyword evidence="3" id="KW-1185">Reference proteome</keyword>
<evidence type="ECO:0000256" key="1">
    <source>
        <dbReference type="SAM" id="Phobius"/>
    </source>
</evidence>
<name>A0ABY7HDS6_9BACT</name>
<dbReference type="EMBL" id="CP114040">
    <property type="protein sequence ID" value="WAS97436.1"/>
    <property type="molecule type" value="Genomic_DNA"/>
</dbReference>
<keyword evidence="1" id="KW-0812">Transmembrane</keyword>
<dbReference type="RefSeq" id="WP_269039807.1">
    <property type="nucleotide sequence ID" value="NZ_CP114040.1"/>
</dbReference>
<gene>
    <name evidence="2" type="ORF">O0S08_14915</name>
</gene>
<reference evidence="2" key="1">
    <citation type="submission" date="2022-11" db="EMBL/GenBank/DDBJ databases">
        <title>Minimal conservation of predation-associated metabolite biosynthetic gene clusters underscores biosynthetic potential of Myxococcota including descriptions for ten novel species: Archangium lansinium sp. nov., Myxococcus landrumus sp. nov., Nannocystis bai.</title>
        <authorList>
            <person name="Ahearne A."/>
            <person name="Stevens C."/>
            <person name="Dowd S."/>
        </authorList>
    </citation>
    <scope>NUCLEOTIDE SEQUENCE</scope>
    <source>
        <strain evidence="2">Fl3</strain>
    </source>
</reference>
<accession>A0ABY7HDS6</accession>
<organism evidence="2 3">
    <name type="scientific">Nannocystis punicea</name>
    <dbReference type="NCBI Taxonomy" id="2995304"/>
    <lineage>
        <taxon>Bacteria</taxon>
        <taxon>Pseudomonadati</taxon>
        <taxon>Myxococcota</taxon>
        <taxon>Polyangia</taxon>
        <taxon>Nannocystales</taxon>
        <taxon>Nannocystaceae</taxon>
        <taxon>Nannocystis</taxon>
    </lineage>
</organism>
<evidence type="ECO:0000313" key="3">
    <source>
        <dbReference type="Proteomes" id="UP001164459"/>
    </source>
</evidence>
<keyword evidence="1" id="KW-0472">Membrane</keyword>
<protein>
    <submittedName>
        <fullName evidence="2">Uncharacterized protein</fullName>
    </submittedName>
</protein>
<proteinExistence type="predicted"/>
<dbReference type="Proteomes" id="UP001164459">
    <property type="component" value="Chromosome"/>
</dbReference>
<keyword evidence="1" id="KW-1133">Transmembrane helix</keyword>
<sequence>MFRPTPLKLILGLVLVAGAWFVASNSHFDIFPCTKTTEDNRTGRLDTSSSTCSLLQTQGDYYQPPESAKLTEAGWATVAVVLGLVPLMLGFAIGSRFSKK</sequence>
<evidence type="ECO:0000313" key="2">
    <source>
        <dbReference type="EMBL" id="WAS97436.1"/>
    </source>
</evidence>